<dbReference type="PANTHER" id="PTHR43547:SF2">
    <property type="entry name" value="HYBRID SIGNAL TRANSDUCTION HISTIDINE KINASE C"/>
    <property type="match status" value="1"/>
</dbReference>
<dbReference type="Pfam" id="PF00672">
    <property type="entry name" value="HAMP"/>
    <property type="match status" value="1"/>
</dbReference>
<dbReference type="SMART" id="SM00387">
    <property type="entry name" value="HATPase_c"/>
    <property type="match status" value="1"/>
</dbReference>
<evidence type="ECO:0000256" key="3">
    <source>
        <dbReference type="ARBA" id="ARBA00012438"/>
    </source>
</evidence>
<dbReference type="PANTHER" id="PTHR43547">
    <property type="entry name" value="TWO-COMPONENT HISTIDINE KINASE"/>
    <property type="match status" value="1"/>
</dbReference>
<proteinExistence type="predicted"/>
<dbReference type="SMART" id="SM00448">
    <property type="entry name" value="REC"/>
    <property type="match status" value="1"/>
</dbReference>
<keyword evidence="8" id="KW-1133">Transmembrane helix</keyword>
<dbReference type="Pfam" id="PF00512">
    <property type="entry name" value="HisKA"/>
    <property type="match status" value="1"/>
</dbReference>
<evidence type="ECO:0000259" key="11">
    <source>
        <dbReference type="PROSITE" id="PS50885"/>
    </source>
</evidence>
<feature type="domain" description="Histidine kinase" evidence="9">
    <location>
        <begin position="258"/>
        <end position="475"/>
    </location>
</feature>
<feature type="domain" description="HAMP" evidence="11">
    <location>
        <begin position="183"/>
        <end position="236"/>
    </location>
</feature>
<keyword evidence="8" id="KW-0472">Membrane</keyword>
<dbReference type="Proteomes" id="UP001430954">
    <property type="component" value="Unassembled WGS sequence"/>
</dbReference>
<dbReference type="SUPFAM" id="SSF52172">
    <property type="entry name" value="CheY-like"/>
    <property type="match status" value="1"/>
</dbReference>
<dbReference type="Gene3D" id="3.40.50.2300">
    <property type="match status" value="1"/>
</dbReference>
<comment type="catalytic activity">
    <reaction evidence="1">
        <text>ATP + protein L-histidine = ADP + protein N-phospho-L-histidine.</text>
        <dbReference type="EC" id="2.7.13.3"/>
    </reaction>
</comment>
<protein>
    <recommendedName>
        <fullName evidence="3">histidine kinase</fullName>
        <ecNumber evidence="3">2.7.13.3</ecNumber>
    </recommendedName>
</protein>
<dbReference type="InterPro" id="IPR036097">
    <property type="entry name" value="HisK_dim/P_sf"/>
</dbReference>
<organism evidence="12 13">
    <name type="scientific">Novilysobacter selenitireducens</name>
    <dbReference type="NCBI Taxonomy" id="2872639"/>
    <lineage>
        <taxon>Bacteria</taxon>
        <taxon>Pseudomonadati</taxon>
        <taxon>Pseudomonadota</taxon>
        <taxon>Gammaproteobacteria</taxon>
        <taxon>Lysobacterales</taxon>
        <taxon>Lysobacteraceae</taxon>
        <taxon>Novilysobacter</taxon>
    </lineage>
</organism>
<name>A0ABS7T821_9GAMM</name>
<dbReference type="Gene3D" id="6.10.340.10">
    <property type="match status" value="1"/>
</dbReference>
<evidence type="ECO:0000256" key="8">
    <source>
        <dbReference type="SAM" id="Phobius"/>
    </source>
</evidence>
<feature type="transmembrane region" description="Helical" evidence="8">
    <location>
        <begin position="160"/>
        <end position="178"/>
    </location>
</feature>
<dbReference type="EMBL" id="JAINZW010000004">
    <property type="protein sequence ID" value="MBZ4039968.1"/>
    <property type="molecule type" value="Genomic_DNA"/>
</dbReference>
<dbReference type="RefSeq" id="WP_223676405.1">
    <property type="nucleotide sequence ID" value="NZ_JAINZW010000004.1"/>
</dbReference>
<feature type="domain" description="Response regulatory" evidence="10">
    <location>
        <begin position="506"/>
        <end position="624"/>
    </location>
</feature>
<dbReference type="Gene3D" id="3.30.565.10">
    <property type="entry name" value="Histidine kinase-like ATPase, C-terminal domain"/>
    <property type="match status" value="1"/>
</dbReference>
<sequence length="636" mass="68037">MHTAAPVRESSLADRITLLVLLTSATVILLVSAALAASNHVQVRETTFQSLRTQARLAAIDAAAPLAFGDPDTADEVVNGFSTLPDVSSATLFDNAGTVFARFAREGFVERMPLDTRAGEHSALGVFVVSLPVGERQDQLGTLQVVYDLSGLRQLLLRNLLWAAGTCVVALLLSALAARKGARLLVRRLELLDQTARQVSQTRDYSLRAQVKGNDEVARFTETFNEMLGEIQRQDRDLRESRQQALTASRLKDEFLATVSHELRTPMTPITGWAQVLQRIAPDNPQVTDAARVIERSAAAMTRIIDDLLDMSRIISGKIRLHPEQVALDGVVDDAIAAVQVAADAKRIIVSNAVPKGLTLSADPHRLQQVLWNLLSNAVKFTPAGGVVRIEAHAHADHVELRVSDTGPGIAPDFLPYVFDRFRQADSSVTRPHGGLGLGLAIVRQLVELHGGEIEAQSAGLGHGACFTITLPRHVDAASSAPSAPRSSALPQEPLGIADVPLTDVRVLSVEDNDDAREYLRHVFASHGAEVVSAASADEALAALDRVRPDVLVSDIGMPGRDGYWLMQQVRAHGNPAIRALPAIALTAFATDADRQKAMDAGYDGHVAKPATHEALVAAVKRVVAPPANGGAPPPA</sequence>
<gene>
    <name evidence="12" type="ORF">K6753_10555</name>
</gene>
<dbReference type="SUPFAM" id="SSF47384">
    <property type="entry name" value="Homodimeric domain of signal transducing histidine kinase"/>
    <property type="match status" value="1"/>
</dbReference>
<dbReference type="CDD" id="cd16922">
    <property type="entry name" value="HATPase_EvgS-ArcB-TorS-like"/>
    <property type="match status" value="1"/>
</dbReference>
<dbReference type="CDD" id="cd00082">
    <property type="entry name" value="HisKA"/>
    <property type="match status" value="1"/>
</dbReference>
<keyword evidence="13" id="KW-1185">Reference proteome</keyword>
<dbReference type="EC" id="2.7.13.3" evidence="3"/>
<evidence type="ECO:0000256" key="2">
    <source>
        <dbReference type="ARBA" id="ARBA00004370"/>
    </source>
</evidence>
<evidence type="ECO:0000259" key="10">
    <source>
        <dbReference type="PROSITE" id="PS50110"/>
    </source>
</evidence>
<dbReference type="Pfam" id="PF00072">
    <property type="entry name" value="Response_reg"/>
    <property type="match status" value="1"/>
</dbReference>
<dbReference type="InterPro" id="IPR003594">
    <property type="entry name" value="HATPase_dom"/>
</dbReference>
<dbReference type="InterPro" id="IPR005467">
    <property type="entry name" value="His_kinase_dom"/>
</dbReference>
<evidence type="ECO:0000256" key="4">
    <source>
        <dbReference type="ARBA" id="ARBA00022553"/>
    </source>
</evidence>
<dbReference type="InterPro" id="IPR003661">
    <property type="entry name" value="HisK_dim/P_dom"/>
</dbReference>
<dbReference type="SMART" id="SM00304">
    <property type="entry name" value="HAMP"/>
    <property type="match status" value="1"/>
</dbReference>
<dbReference type="InterPro" id="IPR003660">
    <property type="entry name" value="HAMP_dom"/>
</dbReference>
<dbReference type="CDD" id="cd06225">
    <property type="entry name" value="HAMP"/>
    <property type="match status" value="1"/>
</dbReference>
<dbReference type="SMART" id="SM00388">
    <property type="entry name" value="HisKA"/>
    <property type="match status" value="1"/>
</dbReference>
<accession>A0ABS7T821</accession>
<dbReference type="InterPro" id="IPR011006">
    <property type="entry name" value="CheY-like_superfamily"/>
</dbReference>
<dbReference type="Pfam" id="PF02518">
    <property type="entry name" value="HATPase_c"/>
    <property type="match status" value="1"/>
</dbReference>
<dbReference type="Pfam" id="PF17152">
    <property type="entry name" value="CHASE8"/>
    <property type="match status" value="1"/>
</dbReference>
<evidence type="ECO:0000256" key="7">
    <source>
        <dbReference type="PROSITE-ProRule" id="PRU00169"/>
    </source>
</evidence>
<keyword evidence="5" id="KW-0808">Transferase</keyword>
<dbReference type="PROSITE" id="PS50885">
    <property type="entry name" value="HAMP"/>
    <property type="match status" value="1"/>
</dbReference>
<keyword evidence="8" id="KW-0812">Transmembrane</keyword>
<feature type="modified residue" description="4-aspartylphosphate" evidence="7">
    <location>
        <position position="555"/>
    </location>
</feature>
<comment type="subcellular location">
    <subcellularLocation>
        <location evidence="2">Membrane</location>
    </subcellularLocation>
</comment>
<keyword evidence="4 7" id="KW-0597">Phosphoprotein</keyword>
<dbReference type="PROSITE" id="PS50109">
    <property type="entry name" value="HIS_KIN"/>
    <property type="match status" value="1"/>
</dbReference>
<dbReference type="PRINTS" id="PR00344">
    <property type="entry name" value="BCTRLSENSOR"/>
</dbReference>
<evidence type="ECO:0000313" key="13">
    <source>
        <dbReference type="Proteomes" id="UP001430954"/>
    </source>
</evidence>
<keyword evidence="6" id="KW-0418">Kinase</keyword>
<dbReference type="SUPFAM" id="SSF55874">
    <property type="entry name" value="ATPase domain of HSP90 chaperone/DNA topoisomerase II/histidine kinase"/>
    <property type="match status" value="1"/>
</dbReference>
<evidence type="ECO:0000256" key="6">
    <source>
        <dbReference type="ARBA" id="ARBA00022777"/>
    </source>
</evidence>
<dbReference type="InterPro" id="IPR036890">
    <property type="entry name" value="HATPase_C_sf"/>
</dbReference>
<evidence type="ECO:0000256" key="1">
    <source>
        <dbReference type="ARBA" id="ARBA00000085"/>
    </source>
</evidence>
<evidence type="ECO:0000256" key="5">
    <source>
        <dbReference type="ARBA" id="ARBA00022679"/>
    </source>
</evidence>
<dbReference type="InterPro" id="IPR001789">
    <property type="entry name" value="Sig_transdc_resp-reg_receiver"/>
</dbReference>
<dbReference type="InterPro" id="IPR004358">
    <property type="entry name" value="Sig_transdc_His_kin-like_C"/>
</dbReference>
<dbReference type="PROSITE" id="PS50110">
    <property type="entry name" value="RESPONSE_REGULATORY"/>
    <property type="match status" value="1"/>
</dbReference>
<evidence type="ECO:0000259" key="9">
    <source>
        <dbReference type="PROSITE" id="PS50109"/>
    </source>
</evidence>
<dbReference type="InterPro" id="IPR033417">
    <property type="entry name" value="CHASE8"/>
</dbReference>
<comment type="caution">
    <text evidence="12">The sequence shown here is derived from an EMBL/GenBank/DDBJ whole genome shotgun (WGS) entry which is preliminary data.</text>
</comment>
<reference evidence="12 13" key="1">
    <citation type="submission" date="2021-09" db="EMBL/GenBank/DDBJ databases">
        <title>Lysobacter sp. 13A isolated from the river sediment.</title>
        <authorList>
            <person name="Liu H."/>
            <person name="Li S."/>
            <person name="Mao S."/>
        </authorList>
    </citation>
    <scope>NUCLEOTIDE SEQUENCE [LARGE SCALE GENOMIC DNA]</scope>
    <source>
        <strain evidence="12 13">13A</strain>
    </source>
</reference>
<dbReference type="Gene3D" id="1.10.287.130">
    <property type="match status" value="1"/>
</dbReference>
<evidence type="ECO:0000313" key="12">
    <source>
        <dbReference type="EMBL" id="MBZ4039968.1"/>
    </source>
</evidence>